<dbReference type="Proteomes" id="UP000078397">
    <property type="component" value="Unassembled WGS sequence"/>
</dbReference>
<dbReference type="AlphaFoldDB" id="A0A179FRA1"/>
<feature type="region of interest" description="Disordered" evidence="1">
    <location>
        <begin position="118"/>
        <end position="179"/>
    </location>
</feature>
<comment type="caution">
    <text evidence="2">The sequence shown here is derived from an EMBL/GenBank/DDBJ whole genome shotgun (WGS) entry which is preliminary data.</text>
</comment>
<sequence length="179" mass="20221">MSYLCTTLPAIESNKRRGWNRGVVLDERRALAEEKRRKSMRNQALSTIYSPPARNVDQASPPTTYASLPSGLTIPKYIAPKGYLKTDPLSVKPDNTVGPSRAGKFKPVTVIEDTPCQQKSDCKKKHGKDAQCKKCDQQQGTSGSESKSTPKRARSWFFWWRKSPPTENTEEPKEGWRCF</sequence>
<dbReference type="EMBL" id="LSBJ02000003">
    <property type="protein sequence ID" value="OAQ67778.1"/>
    <property type="molecule type" value="Genomic_DNA"/>
</dbReference>
<dbReference type="KEGG" id="pchm:VFPPC_04127"/>
<proteinExistence type="predicted"/>
<keyword evidence="3" id="KW-1185">Reference proteome</keyword>
<protein>
    <submittedName>
        <fullName evidence="2">Uncharacterized protein</fullName>
    </submittedName>
</protein>
<organism evidence="2 3">
    <name type="scientific">Pochonia chlamydosporia 170</name>
    <dbReference type="NCBI Taxonomy" id="1380566"/>
    <lineage>
        <taxon>Eukaryota</taxon>
        <taxon>Fungi</taxon>
        <taxon>Dikarya</taxon>
        <taxon>Ascomycota</taxon>
        <taxon>Pezizomycotina</taxon>
        <taxon>Sordariomycetes</taxon>
        <taxon>Hypocreomycetidae</taxon>
        <taxon>Hypocreales</taxon>
        <taxon>Clavicipitaceae</taxon>
        <taxon>Pochonia</taxon>
    </lineage>
</organism>
<dbReference type="RefSeq" id="XP_018144628.1">
    <property type="nucleotide sequence ID" value="XM_018283528.1"/>
</dbReference>
<reference evidence="2 3" key="1">
    <citation type="journal article" date="2016" name="PLoS Pathog.">
        <title>Biosynthesis of antibiotic leucinostatins in bio-control fungus Purpureocillium lilacinum and their inhibition on phytophthora revealed by genome mining.</title>
        <authorList>
            <person name="Wang G."/>
            <person name="Liu Z."/>
            <person name="Lin R."/>
            <person name="Li E."/>
            <person name="Mao Z."/>
            <person name="Ling J."/>
            <person name="Yang Y."/>
            <person name="Yin W.B."/>
            <person name="Xie B."/>
        </authorList>
    </citation>
    <scope>NUCLEOTIDE SEQUENCE [LARGE SCALE GENOMIC DNA]</scope>
    <source>
        <strain evidence="2">170</strain>
    </source>
</reference>
<name>A0A179FRA1_METCM</name>
<evidence type="ECO:0000256" key="1">
    <source>
        <dbReference type="SAM" id="MobiDB-lite"/>
    </source>
</evidence>
<accession>A0A179FRA1</accession>
<evidence type="ECO:0000313" key="2">
    <source>
        <dbReference type="EMBL" id="OAQ67778.1"/>
    </source>
</evidence>
<dbReference type="OrthoDB" id="10655031at2759"/>
<evidence type="ECO:0000313" key="3">
    <source>
        <dbReference type="Proteomes" id="UP000078397"/>
    </source>
</evidence>
<dbReference type="GeneID" id="28847522"/>
<feature type="compositionally biased region" description="Basic and acidic residues" evidence="1">
    <location>
        <begin position="170"/>
        <end position="179"/>
    </location>
</feature>
<gene>
    <name evidence="2" type="ORF">VFPPC_04127</name>
</gene>